<dbReference type="PANTHER" id="PTHR14716:SF0">
    <property type="entry name" value="CILIA- AND FLAGELLA-ASSOCIATED PROTEIN 69"/>
    <property type="match status" value="1"/>
</dbReference>
<name>A0A6G0X3V4_9STRA</name>
<dbReference type="Gene3D" id="1.25.10.10">
    <property type="entry name" value="Leucine-rich Repeat Variant"/>
    <property type="match status" value="2"/>
</dbReference>
<dbReference type="InterPro" id="IPR011989">
    <property type="entry name" value="ARM-like"/>
</dbReference>
<sequence>MKPSALQPESSDFDDDVFTKVLDTLRDKQSSELHSRQVALLNLLVQSHQRTGFKLADLALVEEILTLSCQKLEDDNVDVLVEPVCAIIIHCSKPYIRTKSNEEFTAPHVIQRLLRVLGSFLTSVEPQIQVAAAETLRIFATGTCLSQSTRHDDNADDQRPLPRDYSQQLLESCGIVDAAANALRILLEDQHANSMGASNNSRMDLLLFPVVDLIQEISSWGASAQTLTRKGCLDDILDILDSIDDLRDEFLPVCLEVVWNVLEASEKTTASIDRCASRAVLVDVFRTANAIYALGSLQTFQVLHKLLVRQLKYGYRKQDKELRNTTVMILDILVSKPRNRALFISSGLVSTLLKYATATEVPDAVKNASLAKETHFASACDLDFEFKRLLWTTLVDSARNSAETQRLISDSPLIQVLLLYLGPSDHPGARLWSQAQSHVLRVLALNVLAHLAPHMPSIFLMHDGHIQLVQFVQTSTDEDACATALLLLLQLVPEMQSDVGLVGGVEAMLALFAATHRSCAVRRTALGVCGALCRNHEVNQRRFLNARGVELTGNNLVYEPAHAVTQDNLIVAVVGCIWSSVVGNPESEIRLIQSEGVDNLLDLLELCPAMMRGQVLGLLAELCANAKAIAYFQAWRSRAHYGATQLLLRMYADEEKRLGVERPRDGIVLNLSRPLDVQLIEDAKVEKPSQAAPVVAFVRLKQALVHSKGSRQADPNRRLVVATEKTDLRSKIFAVLASVGFSCVPDDLSYEEQITLAVAKEYPVFRIGDAWLDVKMGLHARGIRPIYADALLIEVELDHVYSIVTHVQCNQQEIHGRRMAALSQDELAFFAGVRRQKEQERPATKTVHISSMQAHLEAKKRKAEMTRKSSMVVSPDNNVVAQGTSTTTVFKDPPPIFNDL</sequence>
<accession>A0A6G0X3V4</accession>
<dbReference type="Pfam" id="PF21049">
    <property type="entry name" value="CFA69_ARM_rpt"/>
    <property type="match status" value="2"/>
</dbReference>
<keyword evidence="3" id="KW-1185">Reference proteome</keyword>
<dbReference type="InterPro" id="IPR048732">
    <property type="entry name" value="CFA69"/>
</dbReference>
<dbReference type="AlphaFoldDB" id="A0A6G0X3V4"/>
<dbReference type="EMBL" id="VJMJ01000109">
    <property type="protein sequence ID" value="KAF0734618.1"/>
    <property type="molecule type" value="Genomic_DNA"/>
</dbReference>
<dbReference type="VEuPathDB" id="FungiDB:AeMF1_002838"/>
<proteinExistence type="predicted"/>
<organism evidence="2 3">
    <name type="scientific">Aphanomyces euteiches</name>
    <dbReference type="NCBI Taxonomy" id="100861"/>
    <lineage>
        <taxon>Eukaryota</taxon>
        <taxon>Sar</taxon>
        <taxon>Stramenopiles</taxon>
        <taxon>Oomycota</taxon>
        <taxon>Saprolegniomycetes</taxon>
        <taxon>Saprolegniales</taxon>
        <taxon>Verrucalvaceae</taxon>
        <taxon>Aphanomyces</taxon>
    </lineage>
</organism>
<gene>
    <name evidence="2" type="ORF">Ae201684_008697</name>
</gene>
<dbReference type="InterPro" id="IPR016024">
    <property type="entry name" value="ARM-type_fold"/>
</dbReference>
<comment type="caution">
    <text evidence="2">The sequence shown here is derived from an EMBL/GenBank/DDBJ whole genome shotgun (WGS) entry which is preliminary data.</text>
</comment>
<dbReference type="PANTHER" id="PTHR14716">
    <property type="entry name" value="CILIA- AND FLAGELLA-ASSOCIATED PROTEIN 69"/>
    <property type="match status" value="1"/>
</dbReference>
<dbReference type="SUPFAM" id="SSF48371">
    <property type="entry name" value="ARM repeat"/>
    <property type="match status" value="2"/>
</dbReference>
<protein>
    <recommendedName>
        <fullName evidence="1">Cilia- and flagella-associated protein 69 ARM repeats domain-containing protein</fullName>
    </recommendedName>
</protein>
<reference evidence="2 3" key="1">
    <citation type="submission" date="2019-07" db="EMBL/GenBank/DDBJ databases">
        <title>Genomics analysis of Aphanomyces spp. identifies a new class of oomycete effector associated with host adaptation.</title>
        <authorList>
            <person name="Gaulin E."/>
        </authorList>
    </citation>
    <scope>NUCLEOTIDE SEQUENCE [LARGE SCALE GENOMIC DNA]</scope>
    <source>
        <strain evidence="2 3">ATCC 201684</strain>
    </source>
</reference>
<evidence type="ECO:0000259" key="1">
    <source>
        <dbReference type="Pfam" id="PF21049"/>
    </source>
</evidence>
<feature type="domain" description="Cilia- and flagella-associated protein 69 ARM repeats" evidence="1">
    <location>
        <begin position="18"/>
        <end position="479"/>
    </location>
</feature>
<evidence type="ECO:0000313" key="3">
    <source>
        <dbReference type="Proteomes" id="UP000481153"/>
    </source>
</evidence>
<dbReference type="InterPro" id="IPR048733">
    <property type="entry name" value="CFA69_ARM_dom"/>
</dbReference>
<feature type="domain" description="Cilia- and flagella-associated protein 69 ARM repeats" evidence="1">
    <location>
        <begin position="524"/>
        <end position="698"/>
    </location>
</feature>
<evidence type="ECO:0000313" key="2">
    <source>
        <dbReference type="EMBL" id="KAF0734618.1"/>
    </source>
</evidence>
<dbReference type="Proteomes" id="UP000481153">
    <property type="component" value="Unassembled WGS sequence"/>
</dbReference>